<feature type="binding site" evidence="9">
    <location>
        <position position="108"/>
    </location>
    <ligand>
        <name>substrate</name>
    </ligand>
</feature>
<feature type="domain" description="Aminotransferase class I/classII large" evidence="10">
    <location>
        <begin position="34"/>
        <end position="394"/>
    </location>
</feature>
<dbReference type="HAMAP" id="MF_01642">
    <property type="entry name" value="DapL_aminotrans_1"/>
    <property type="match status" value="1"/>
</dbReference>
<dbReference type="OrthoDB" id="9813612at2"/>
<dbReference type="InterPro" id="IPR015422">
    <property type="entry name" value="PyrdxlP-dep_Trfase_small"/>
</dbReference>
<feature type="binding site" evidence="9">
    <location>
        <position position="176"/>
    </location>
    <ligand>
        <name>substrate</name>
    </ligand>
</feature>
<feature type="binding site" evidence="9">
    <location>
        <position position="42"/>
    </location>
    <ligand>
        <name>substrate</name>
    </ligand>
</feature>
<dbReference type="InterPro" id="IPR019942">
    <property type="entry name" value="DapL/ALD1"/>
</dbReference>
<evidence type="ECO:0000256" key="8">
    <source>
        <dbReference type="ARBA" id="ARBA00051934"/>
    </source>
</evidence>
<feature type="binding site" evidence="9">
    <location>
        <begin position="235"/>
        <end position="237"/>
    </location>
    <ligand>
        <name>pyridoxal 5'-phosphate</name>
        <dbReference type="ChEBI" id="CHEBI:597326"/>
    </ligand>
</feature>
<dbReference type="GO" id="GO:0010285">
    <property type="term" value="F:L,L-diaminopimelate aminotransferase activity"/>
    <property type="evidence" value="ECO:0007669"/>
    <property type="project" value="UniProtKB-UniRule"/>
</dbReference>
<protein>
    <recommendedName>
        <fullName evidence="4 9">LL-diaminopimelate aminotransferase</fullName>
        <shortName evidence="9">DAP-AT</shortName>
        <shortName evidence="9">DAP-aminotransferase</shortName>
        <shortName evidence="9">LL-DAP-aminotransferase</shortName>
        <ecNumber evidence="3 9">2.6.1.83</ecNumber>
    </recommendedName>
</protein>
<dbReference type="CDD" id="cd00609">
    <property type="entry name" value="AAT_like"/>
    <property type="match status" value="1"/>
</dbReference>
<dbReference type="Pfam" id="PF00155">
    <property type="entry name" value="Aminotran_1_2"/>
    <property type="match status" value="1"/>
</dbReference>
<comment type="similarity">
    <text evidence="9">Belongs to the class-I pyridoxal-phosphate-dependent aminotransferase family. LL-diaminopimelate aminotransferase subfamily.</text>
</comment>
<dbReference type="RefSeq" id="WP_151141687.1">
    <property type="nucleotide sequence ID" value="NZ_WAGX01000004.1"/>
</dbReference>
<keyword evidence="5 9" id="KW-0032">Aminotransferase</keyword>
<comment type="pathway">
    <text evidence="2 9">Amino-acid biosynthesis; L-lysine biosynthesis via DAP pathway; LL-2,6-diaminopimelate from (S)-tetrahydrodipicolinate (aminotransferase route): step 1/1.</text>
</comment>
<feature type="binding site" evidence="9">
    <location>
        <position position="377"/>
    </location>
    <ligand>
        <name>substrate</name>
    </ligand>
</feature>
<keyword evidence="7 9" id="KW-0663">Pyridoxal phosphate</keyword>
<accession>A0A7V7QLH9</accession>
<evidence type="ECO:0000256" key="4">
    <source>
        <dbReference type="ARBA" id="ARBA00018052"/>
    </source>
</evidence>
<evidence type="ECO:0000256" key="7">
    <source>
        <dbReference type="ARBA" id="ARBA00022898"/>
    </source>
</evidence>
<dbReference type="EC" id="2.6.1.83" evidence="3 9"/>
<evidence type="ECO:0000256" key="9">
    <source>
        <dbReference type="HAMAP-Rule" id="MF_01642"/>
    </source>
</evidence>
<evidence type="ECO:0000259" key="10">
    <source>
        <dbReference type="Pfam" id="PF00155"/>
    </source>
</evidence>
<keyword evidence="12" id="KW-1185">Reference proteome</keyword>
<organism evidence="11 12">
    <name type="scientific">Candidatus Galacturonatibacter soehngenii</name>
    <dbReference type="NCBI Taxonomy" id="2307010"/>
    <lineage>
        <taxon>Bacteria</taxon>
        <taxon>Bacillati</taxon>
        <taxon>Bacillota</taxon>
        <taxon>Clostridia</taxon>
        <taxon>Lachnospirales</taxon>
        <taxon>Lachnospiraceae</taxon>
        <taxon>Candidatus Galacturonatibacter</taxon>
    </lineage>
</organism>
<dbReference type="Gene3D" id="3.90.1150.10">
    <property type="entry name" value="Aspartate Aminotransferase, domain 1"/>
    <property type="match status" value="1"/>
</dbReference>
<dbReference type="InterPro" id="IPR015424">
    <property type="entry name" value="PyrdxlP-dep_Trfase"/>
</dbReference>
<reference evidence="11 12" key="1">
    <citation type="submission" date="2019-09" db="EMBL/GenBank/DDBJ databases">
        <authorList>
            <person name="Valk L.C."/>
        </authorList>
    </citation>
    <scope>NUCLEOTIDE SEQUENCE [LARGE SCALE GENOMIC DNA]</scope>
    <source>
        <strain evidence="11">GalUA</strain>
    </source>
</reference>
<evidence type="ECO:0000256" key="5">
    <source>
        <dbReference type="ARBA" id="ARBA00022576"/>
    </source>
</evidence>
<dbReference type="EMBL" id="WAGX01000004">
    <property type="protein sequence ID" value="KAB1439324.1"/>
    <property type="molecule type" value="Genomic_DNA"/>
</dbReference>
<comment type="caution">
    <text evidence="11">The sequence shown here is derived from an EMBL/GenBank/DDBJ whole genome shotgun (WGS) entry which is preliminary data.</text>
</comment>
<evidence type="ECO:0000313" key="12">
    <source>
        <dbReference type="Proteomes" id="UP000461768"/>
    </source>
</evidence>
<comment type="subunit">
    <text evidence="9">Homodimer.</text>
</comment>
<feature type="binding site" evidence="9">
    <location>
        <begin position="107"/>
        <end position="108"/>
    </location>
    <ligand>
        <name>pyridoxal 5'-phosphate</name>
        <dbReference type="ChEBI" id="CHEBI:597326"/>
    </ligand>
</feature>
<dbReference type="InterPro" id="IPR004839">
    <property type="entry name" value="Aminotransferase_I/II_large"/>
</dbReference>
<dbReference type="UniPathway" id="UPA00034">
    <property type="reaction ID" value="UER00466"/>
</dbReference>
<dbReference type="SUPFAM" id="SSF53383">
    <property type="entry name" value="PLP-dependent transferases"/>
    <property type="match status" value="1"/>
</dbReference>
<dbReference type="GO" id="GO:0033362">
    <property type="term" value="P:lysine biosynthetic process via diaminopimelate, diaminopimelate-aminotransferase pathway"/>
    <property type="evidence" value="ECO:0007669"/>
    <property type="project" value="UniProtKB-UniRule"/>
</dbReference>
<evidence type="ECO:0000256" key="3">
    <source>
        <dbReference type="ARBA" id="ARBA00013138"/>
    </source>
</evidence>
<dbReference type="InterPro" id="IPR015421">
    <property type="entry name" value="PyrdxlP-dep_Trfase_major"/>
</dbReference>
<dbReference type="GO" id="GO:0030170">
    <property type="term" value="F:pyridoxal phosphate binding"/>
    <property type="evidence" value="ECO:0007669"/>
    <property type="project" value="UniProtKB-UniRule"/>
</dbReference>
<dbReference type="AlphaFoldDB" id="A0A7V7QLH9"/>
<evidence type="ECO:0000256" key="1">
    <source>
        <dbReference type="ARBA" id="ARBA00001933"/>
    </source>
</evidence>
<proteinExistence type="inferred from homology"/>
<keyword evidence="6 9" id="KW-0808">Transferase</keyword>
<dbReference type="Proteomes" id="UP000461768">
    <property type="component" value="Unassembled WGS sequence"/>
</dbReference>
<dbReference type="NCBIfam" id="TIGR03542">
    <property type="entry name" value="DAPAT_plant"/>
    <property type="match status" value="1"/>
</dbReference>
<name>A0A7V7QLH9_9FIRM</name>
<feature type="binding site" evidence="9">
    <location>
        <position position="131"/>
    </location>
    <ligand>
        <name>pyridoxal 5'-phosphate</name>
        <dbReference type="ChEBI" id="CHEBI:597326"/>
    </ligand>
</feature>
<reference evidence="11 12" key="2">
    <citation type="submission" date="2020-02" db="EMBL/GenBank/DDBJ databases">
        <title>Candidatus Galacturonibacter soehngenii shows hetero-acetogenic catabolism of galacturonic acid but lacks a canonical carbon monoxide dehydrogenase/acetyl-CoA synthase complex.</title>
        <authorList>
            <person name="Diender M."/>
            <person name="Stouten G.R."/>
            <person name="Petersen J.F."/>
            <person name="Nielsen P.H."/>
            <person name="Dueholm M.S."/>
            <person name="Pronk J.T."/>
            <person name="Van Loosdrecht M.C.M."/>
        </authorList>
    </citation>
    <scope>NUCLEOTIDE SEQUENCE [LARGE SCALE GENOMIC DNA]</scope>
    <source>
        <strain evidence="11">GalUA</strain>
    </source>
</reference>
<comment type="function">
    <text evidence="9">Involved in the synthesis of meso-diaminopimelate (m-DAP or DL-DAP), required for both lysine and peptidoglycan biosynthesis. Catalyzes the direct conversion of tetrahydrodipicolinate to LL-diaminopimelate.</text>
</comment>
<feature type="binding site" evidence="9">
    <location>
        <position position="207"/>
    </location>
    <ligand>
        <name>pyridoxal 5'-phosphate</name>
        <dbReference type="ChEBI" id="CHEBI:597326"/>
    </ligand>
</feature>
<evidence type="ECO:0000256" key="2">
    <source>
        <dbReference type="ARBA" id="ARBA00004982"/>
    </source>
</evidence>
<evidence type="ECO:0000256" key="6">
    <source>
        <dbReference type="ARBA" id="ARBA00022679"/>
    </source>
</evidence>
<feature type="binding site" evidence="9">
    <location>
        <position position="131"/>
    </location>
    <ligand>
        <name>substrate</name>
    </ligand>
</feature>
<gene>
    <name evidence="9" type="primary">dapL</name>
    <name evidence="11" type="ORF">F7O84_02700</name>
</gene>
<feature type="binding site" evidence="9">
    <location>
        <position position="281"/>
    </location>
    <ligand>
        <name>substrate</name>
    </ligand>
</feature>
<feature type="binding site" evidence="9">
    <location>
        <position position="246"/>
    </location>
    <ligand>
        <name>pyridoxal 5'-phosphate</name>
        <dbReference type="ChEBI" id="CHEBI:597326"/>
    </ligand>
</feature>
<dbReference type="FunFam" id="3.40.640.10:FF:000099">
    <property type="entry name" value="LL-diaminopimelate aminotransferase, chloroplastic"/>
    <property type="match status" value="1"/>
</dbReference>
<feature type="modified residue" description="N6-(pyridoxal phosphate)lysine" evidence="9">
    <location>
        <position position="238"/>
    </location>
</feature>
<sequence length="400" mass="44520">MAKLNENYLNLKESYLFSEIAHRVEKYSTANPDKKVIRLGIGDVTLPIGSTMIHALHEGVDAMASSDSFKGYGPERGYDFVRNAIVEYYGRNGVSVEADEIFVSDGAKSDTGNITDLFDKDNIVMVPDPVYPVYVDTNTMDGRNIIYIDANVENNFLPMPDKNVHADIIYLCSPNNPTGATYSKEQLKEWVDYALLNDAIILFDSAYEAFITDESLPRSIFAIEGAKKCAIEFCSLSKTAGFTGTRCGYTVVPKELTITASNGTVMSLNAMWNRRQSTKFNGVSYIVQKGAAAAFSKEGMAQSRENIKFYQENAKIIADTLAKKNIRFFGGINSPYIWFECPNGMDSWAFFDYLLENAQVVGTPGAGFGKNGQKFFRLTSFGNRENTIEAMERIEKLLSK</sequence>
<feature type="binding site" evidence="9">
    <location>
        <position position="15"/>
    </location>
    <ligand>
        <name>substrate</name>
    </ligand>
</feature>
<evidence type="ECO:0000313" key="11">
    <source>
        <dbReference type="EMBL" id="KAB1439324.1"/>
    </source>
</evidence>
<dbReference type="Gene3D" id="3.40.640.10">
    <property type="entry name" value="Type I PLP-dependent aspartate aminotransferase-like (Major domain)"/>
    <property type="match status" value="1"/>
</dbReference>
<feature type="binding site" evidence="9">
    <location>
        <position position="176"/>
    </location>
    <ligand>
        <name>pyridoxal 5'-phosphate</name>
        <dbReference type="ChEBI" id="CHEBI:597326"/>
    </ligand>
</feature>
<comment type="catalytic activity">
    <reaction evidence="8 9">
        <text>(2S,6S)-2,6-diaminopimelate + 2-oxoglutarate = (S)-2,3,4,5-tetrahydrodipicolinate + L-glutamate + H2O + H(+)</text>
        <dbReference type="Rhea" id="RHEA:23988"/>
        <dbReference type="ChEBI" id="CHEBI:15377"/>
        <dbReference type="ChEBI" id="CHEBI:15378"/>
        <dbReference type="ChEBI" id="CHEBI:16810"/>
        <dbReference type="ChEBI" id="CHEBI:16845"/>
        <dbReference type="ChEBI" id="CHEBI:29985"/>
        <dbReference type="ChEBI" id="CHEBI:57609"/>
        <dbReference type="EC" id="2.6.1.83"/>
    </reaction>
</comment>
<comment type="cofactor">
    <cofactor evidence="1 9">
        <name>pyridoxal 5'-phosphate</name>
        <dbReference type="ChEBI" id="CHEBI:597326"/>
    </cofactor>
</comment>
<dbReference type="PANTHER" id="PTHR43144">
    <property type="entry name" value="AMINOTRANSFERASE"/>
    <property type="match status" value="1"/>
</dbReference>
<feature type="binding site" evidence="9">
    <location>
        <position position="72"/>
    </location>
    <ligand>
        <name>pyridoxal 5'-phosphate</name>
        <dbReference type="ChEBI" id="CHEBI:597326"/>
    </ligand>
</feature>
<feature type="binding site" evidence="9">
    <location>
        <position position="281"/>
    </location>
    <ligand>
        <name>pyridoxal 5'-phosphate</name>
        <dbReference type="ChEBI" id="CHEBI:597326"/>
    </ligand>
</feature>